<dbReference type="GO" id="GO:0012505">
    <property type="term" value="C:endomembrane system"/>
    <property type="evidence" value="ECO:0007669"/>
    <property type="project" value="UniProtKB-SubCell"/>
</dbReference>
<evidence type="ECO:0000256" key="4">
    <source>
        <dbReference type="ARBA" id="ARBA00022989"/>
    </source>
</evidence>
<comment type="caution">
    <text evidence="7">The sequence shown here is derived from an EMBL/GenBank/DDBJ whole genome shotgun (WGS) entry which is preliminary data.</text>
</comment>
<keyword evidence="4 6" id="KW-1133">Transmembrane helix</keyword>
<evidence type="ECO:0000256" key="5">
    <source>
        <dbReference type="ARBA" id="ARBA00023136"/>
    </source>
</evidence>
<comment type="subcellular location">
    <subcellularLocation>
        <location evidence="1">Endomembrane system</location>
        <topology evidence="1">Multi-pass membrane protein</topology>
    </subcellularLocation>
</comment>
<gene>
    <name evidence="7" type="ORF">KCU76_g13974</name>
</gene>
<protein>
    <submittedName>
        <fullName evidence="7">DUF125-domain-containing protein</fullName>
    </submittedName>
</protein>
<organism evidence="7 8">
    <name type="scientific">Aureobasidium melanogenum</name>
    <name type="common">Aureobasidium pullulans var. melanogenum</name>
    <dbReference type="NCBI Taxonomy" id="46634"/>
    <lineage>
        <taxon>Eukaryota</taxon>
        <taxon>Fungi</taxon>
        <taxon>Dikarya</taxon>
        <taxon>Ascomycota</taxon>
        <taxon>Pezizomycotina</taxon>
        <taxon>Dothideomycetes</taxon>
        <taxon>Dothideomycetidae</taxon>
        <taxon>Dothideales</taxon>
        <taxon>Saccotheciaceae</taxon>
        <taxon>Aureobasidium</taxon>
    </lineage>
</organism>
<name>A0A9P8E848_AURME</name>
<dbReference type="OrthoDB" id="73465at2759"/>
<evidence type="ECO:0000256" key="1">
    <source>
        <dbReference type="ARBA" id="ARBA00004127"/>
    </source>
</evidence>
<reference evidence="7" key="1">
    <citation type="journal article" date="2021" name="J Fungi (Basel)">
        <title>Virulence traits and population genomics of the black yeast Aureobasidium melanogenum.</title>
        <authorList>
            <person name="Cernosa A."/>
            <person name="Sun X."/>
            <person name="Gostincar C."/>
            <person name="Fang C."/>
            <person name="Gunde-Cimerman N."/>
            <person name="Song Z."/>
        </authorList>
    </citation>
    <scope>NUCLEOTIDE SEQUENCE</scope>
    <source>
        <strain evidence="7">EXF-9911</strain>
    </source>
</reference>
<evidence type="ECO:0000313" key="7">
    <source>
        <dbReference type="EMBL" id="KAG9682182.1"/>
    </source>
</evidence>
<feature type="transmembrane region" description="Helical" evidence="6">
    <location>
        <begin position="190"/>
        <end position="214"/>
    </location>
</feature>
<evidence type="ECO:0000313" key="8">
    <source>
        <dbReference type="Proteomes" id="UP000779574"/>
    </source>
</evidence>
<dbReference type="Proteomes" id="UP000779574">
    <property type="component" value="Unassembled WGS sequence"/>
</dbReference>
<reference evidence="7" key="2">
    <citation type="submission" date="2021-08" db="EMBL/GenBank/DDBJ databases">
        <authorList>
            <person name="Gostincar C."/>
            <person name="Sun X."/>
            <person name="Song Z."/>
            <person name="Gunde-Cimerman N."/>
        </authorList>
    </citation>
    <scope>NUCLEOTIDE SEQUENCE</scope>
    <source>
        <strain evidence="7">EXF-9911</strain>
    </source>
</reference>
<keyword evidence="3 6" id="KW-0812">Transmembrane</keyword>
<dbReference type="AlphaFoldDB" id="A0A9P8E848"/>
<dbReference type="GO" id="GO:0030026">
    <property type="term" value="P:intracellular manganese ion homeostasis"/>
    <property type="evidence" value="ECO:0007669"/>
    <property type="project" value="InterPro"/>
</dbReference>
<feature type="transmembrane region" description="Helical" evidence="6">
    <location>
        <begin position="259"/>
        <end position="278"/>
    </location>
</feature>
<dbReference type="EMBL" id="JAHFXF010000813">
    <property type="protein sequence ID" value="KAG9682182.1"/>
    <property type="molecule type" value="Genomic_DNA"/>
</dbReference>
<feature type="transmembrane region" description="Helical" evidence="6">
    <location>
        <begin position="220"/>
        <end position="238"/>
    </location>
</feature>
<feature type="non-terminal residue" evidence="7">
    <location>
        <position position="1"/>
    </location>
</feature>
<proteinExistence type="inferred from homology"/>
<evidence type="ECO:0000256" key="3">
    <source>
        <dbReference type="ARBA" id="ARBA00022692"/>
    </source>
</evidence>
<evidence type="ECO:0000256" key="6">
    <source>
        <dbReference type="SAM" id="Phobius"/>
    </source>
</evidence>
<dbReference type="Pfam" id="PF01988">
    <property type="entry name" value="VIT1"/>
    <property type="match status" value="1"/>
</dbReference>
<dbReference type="PANTHER" id="PTHR31851">
    <property type="entry name" value="FE(2+)/MN(2+) TRANSPORTER PCL1"/>
    <property type="match status" value="1"/>
</dbReference>
<keyword evidence="5 6" id="KW-0472">Membrane</keyword>
<comment type="similarity">
    <text evidence="2">Belongs to the CCC1 family.</text>
</comment>
<accession>A0A9P8E848</accession>
<evidence type="ECO:0000256" key="2">
    <source>
        <dbReference type="ARBA" id="ARBA00007049"/>
    </source>
</evidence>
<sequence length="279" mass="29049">MMSFNTITSMFRSDDLGAYAPLPSFNDRNSEKGSSSPSESSSQFSSAYSASSRWQIDPRTISDATLGLSDGLTVPFALTAGLAALGDTKIVVFAGMAEILAGSISMGIGGYLGASGEAQSAATTKANTIGMVHTSPAEARAAVVSTLECYVSAALLDAVADDITANHDKTITFLLEHQHRFDSADVSPRLYTSAVCIALGYFFGGLIPLLPYVFIADGGVALICSVVVMVFTLFGFGVGKTALLGERSWKSRIYEGLKMVGLGGSAAAASVLCVRLVHQ</sequence>
<dbReference type="InterPro" id="IPR008217">
    <property type="entry name" value="Ccc1_fam"/>
</dbReference>
<dbReference type="GO" id="GO:0005384">
    <property type="term" value="F:manganese ion transmembrane transporter activity"/>
    <property type="evidence" value="ECO:0007669"/>
    <property type="project" value="InterPro"/>
</dbReference>